<evidence type="ECO:0000256" key="2">
    <source>
        <dbReference type="ARBA" id="ARBA00022857"/>
    </source>
</evidence>
<dbReference type="EMBL" id="JARTFS010000006">
    <property type="protein sequence ID" value="MED4401751.1"/>
    <property type="molecule type" value="Genomic_DNA"/>
</dbReference>
<evidence type="ECO:0000256" key="3">
    <source>
        <dbReference type="ARBA" id="ARBA00023002"/>
    </source>
</evidence>
<name>A0ABU6NX98_9BACI</name>
<accession>A0ABU6NX98</accession>
<dbReference type="InterPro" id="IPR008927">
    <property type="entry name" value="6-PGluconate_DH-like_C_sf"/>
</dbReference>
<feature type="domain" description="Ketopantoate reductase N-terminal" evidence="5">
    <location>
        <begin position="3"/>
        <end position="151"/>
    </location>
</feature>
<dbReference type="Gene3D" id="3.40.50.720">
    <property type="entry name" value="NAD(P)-binding Rossmann-like Domain"/>
    <property type="match status" value="1"/>
</dbReference>
<comment type="similarity">
    <text evidence="1 4">Belongs to the ketopantoate reductase family.</text>
</comment>
<dbReference type="SUPFAM" id="SSF51735">
    <property type="entry name" value="NAD(P)-binding Rossmann-fold domains"/>
    <property type="match status" value="1"/>
</dbReference>
<evidence type="ECO:0000313" key="8">
    <source>
        <dbReference type="Proteomes" id="UP001342826"/>
    </source>
</evidence>
<dbReference type="NCBIfam" id="TIGR00745">
    <property type="entry name" value="apbA_panE"/>
    <property type="match status" value="1"/>
</dbReference>
<keyword evidence="4" id="KW-0566">Pantothenate biosynthesis</keyword>
<comment type="catalytic activity">
    <reaction evidence="4">
        <text>(R)-pantoate + NADP(+) = 2-dehydropantoate + NADPH + H(+)</text>
        <dbReference type="Rhea" id="RHEA:16233"/>
        <dbReference type="ChEBI" id="CHEBI:11561"/>
        <dbReference type="ChEBI" id="CHEBI:15378"/>
        <dbReference type="ChEBI" id="CHEBI:15980"/>
        <dbReference type="ChEBI" id="CHEBI:57783"/>
        <dbReference type="ChEBI" id="CHEBI:58349"/>
        <dbReference type="EC" id="1.1.1.169"/>
    </reaction>
</comment>
<dbReference type="InterPro" id="IPR013332">
    <property type="entry name" value="KPR_N"/>
</dbReference>
<proteinExistence type="inferred from homology"/>
<dbReference type="RefSeq" id="WP_328015177.1">
    <property type="nucleotide sequence ID" value="NZ_JARTFS010000006.1"/>
</dbReference>
<protein>
    <recommendedName>
        <fullName evidence="4">2-dehydropantoate 2-reductase</fullName>
        <ecNumber evidence="4">1.1.1.169</ecNumber>
    </recommendedName>
    <alternativeName>
        <fullName evidence="4">Ketopantoate reductase</fullName>
    </alternativeName>
</protein>
<reference evidence="7 8" key="1">
    <citation type="submission" date="2023-03" db="EMBL/GenBank/DDBJ databases">
        <title>Bacillus Genome Sequencing.</title>
        <authorList>
            <person name="Dunlap C."/>
        </authorList>
    </citation>
    <scope>NUCLEOTIDE SEQUENCE [LARGE SCALE GENOMIC DNA]</scope>
    <source>
        <strain evidence="7 8">NRS-1717</strain>
    </source>
</reference>
<dbReference type="SUPFAM" id="SSF48179">
    <property type="entry name" value="6-phosphogluconate dehydrogenase C-terminal domain-like"/>
    <property type="match status" value="1"/>
</dbReference>
<evidence type="ECO:0000259" key="5">
    <source>
        <dbReference type="Pfam" id="PF02558"/>
    </source>
</evidence>
<keyword evidence="2 4" id="KW-0521">NADP</keyword>
<evidence type="ECO:0000259" key="6">
    <source>
        <dbReference type="Pfam" id="PF08546"/>
    </source>
</evidence>
<dbReference type="InterPro" id="IPR036291">
    <property type="entry name" value="NAD(P)-bd_dom_sf"/>
</dbReference>
<evidence type="ECO:0000256" key="4">
    <source>
        <dbReference type="RuleBase" id="RU362068"/>
    </source>
</evidence>
<dbReference type="InterPro" id="IPR013752">
    <property type="entry name" value="KPA_reductase"/>
</dbReference>
<dbReference type="InterPro" id="IPR003710">
    <property type="entry name" value="ApbA"/>
</dbReference>
<dbReference type="PANTHER" id="PTHR21708:SF26">
    <property type="entry name" value="2-DEHYDROPANTOATE 2-REDUCTASE"/>
    <property type="match status" value="1"/>
</dbReference>
<sequence>MRILIVGCGAVGGYFGGRLMEKGEDVTFLVREGRKKQLEETGLNIKSMYGDFSLTPKTILATDRVPAFELIILSTKSYHFEQAMKDITPFVGPDTVIMPLLNGMVHVDRLQEIFTYSKVIGGLCMIGATIDDKGTIIHMGSSHLLNYGELSGEKTERIEEIEQTFSGTKADFIRNDNILRAMWHKYLFITGLSGVTTLFRSKIGKVKKMEYGEKIIEAVFKEIASIIRAEKAPIDDGVEFEQINQLTEEMGSSMLRDMEKGGAVEADHIQGYLLKLAEKHRIEATYLKIIYTNLKTYESSVKGL</sequence>
<organism evidence="7 8">
    <name type="scientific">Metabacillus fastidiosus</name>
    <dbReference type="NCBI Taxonomy" id="1458"/>
    <lineage>
        <taxon>Bacteria</taxon>
        <taxon>Bacillati</taxon>
        <taxon>Bacillota</taxon>
        <taxon>Bacilli</taxon>
        <taxon>Bacillales</taxon>
        <taxon>Bacillaceae</taxon>
        <taxon>Metabacillus</taxon>
    </lineage>
</organism>
<keyword evidence="8" id="KW-1185">Reference proteome</keyword>
<dbReference type="Pfam" id="PF02558">
    <property type="entry name" value="ApbA"/>
    <property type="match status" value="1"/>
</dbReference>
<evidence type="ECO:0000256" key="1">
    <source>
        <dbReference type="ARBA" id="ARBA00007870"/>
    </source>
</evidence>
<dbReference type="PANTHER" id="PTHR21708">
    <property type="entry name" value="PROBABLE 2-DEHYDROPANTOATE 2-REDUCTASE"/>
    <property type="match status" value="1"/>
</dbReference>
<keyword evidence="3 4" id="KW-0560">Oxidoreductase</keyword>
<dbReference type="Gene3D" id="1.10.1040.10">
    <property type="entry name" value="N-(1-d-carboxylethyl)-l-norvaline Dehydrogenase, domain 2"/>
    <property type="match status" value="1"/>
</dbReference>
<dbReference type="InterPro" id="IPR051402">
    <property type="entry name" value="KPR-Related"/>
</dbReference>
<feature type="domain" description="Ketopantoate reductase C-terminal" evidence="6">
    <location>
        <begin position="177"/>
        <end position="298"/>
    </location>
</feature>
<gene>
    <name evidence="7" type="ORF">P9271_10525</name>
</gene>
<comment type="pathway">
    <text evidence="4">Cofactor biosynthesis; (R)-pantothenate biosynthesis; (R)-pantoate from 3-methyl-2-oxobutanoate: step 2/2.</text>
</comment>
<dbReference type="EC" id="1.1.1.169" evidence="4"/>
<comment type="caution">
    <text evidence="7">The sequence shown here is derived from an EMBL/GenBank/DDBJ whole genome shotgun (WGS) entry which is preliminary data.</text>
</comment>
<evidence type="ECO:0000313" key="7">
    <source>
        <dbReference type="EMBL" id="MED4401751.1"/>
    </source>
</evidence>
<dbReference type="Proteomes" id="UP001342826">
    <property type="component" value="Unassembled WGS sequence"/>
</dbReference>
<comment type="function">
    <text evidence="4">Catalyzes the NADPH-dependent reduction of ketopantoate into pantoic acid.</text>
</comment>
<dbReference type="InterPro" id="IPR013328">
    <property type="entry name" value="6PGD_dom2"/>
</dbReference>
<dbReference type="Pfam" id="PF08546">
    <property type="entry name" value="ApbA_C"/>
    <property type="match status" value="1"/>
</dbReference>